<dbReference type="Pfam" id="PF00990">
    <property type="entry name" value="GGDEF"/>
    <property type="match status" value="1"/>
</dbReference>
<feature type="transmembrane region" description="Helical" evidence="1">
    <location>
        <begin position="191"/>
        <end position="213"/>
    </location>
</feature>
<dbReference type="Proteomes" id="UP001178281">
    <property type="component" value="Unassembled WGS sequence"/>
</dbReference>
<dbReference type="InterPro" id="IPR029787">
    <property type="entry name" value="Nucleotide_cyclase"/>
</dbReference>
<keyword evidence="4" id="KW-1185">Reference proteome</keyword>
<dbReference type="PANTHER" id="PTHR45138:SF9">
    <property type="entry name" value="DIGUANYLATE CYCLASE DGCM-RELATED"/>
    <property type="match status" value="1"/>
</dbReference>
<dbReference type="SMART" id="SM00267">
    <property type="entry name" value="GGDEF"/>
    <property type="match status" value="1"/>
</dbReference>
<dbReference type="GO" id="GO:0005886">
    <property type="term" value="C:plasma membrane"/>
    <property type="evidence" value="ECO:0007669"/>
    <property type="project" value="TreeGrafter"/>
</dbReference>
<evidence type="ECO:0000256" key="1">
    <source>
        <dbReference type="SAM" id="Phobius"/>
    </source>
</evidence>
<proteinExistence type="predicted"/>
<keyword evidence="3" id="KW-0548">Nucleotidyltransferase</keyword>
<dbReference type="GO" id="GO:1902201">
    <property type="term" value="P:negative regulation of bacterial-type flagellum-dependent cell motility"/>
    <property type="evidence" value="ECO:0007669"/>
    <property type="project" value="TreeGrafter"/>
</dbReference>
<name>A0AA90NFB7_9ACTN</name>
<dbReference type="PROSITE" id="PS50887">
    <property type="entry name" value="GGDEF"/>
    <property type="match status" value="1"/>
</dbReference>
<keyword evidence="3" id="KW-0808">Transferase</keyword>
<sequence>MRANRSSAPRRTPPLWPMVSAARSAMDRSAWRNAGRDEYEFMWTGISRLPGGRAAMRLVIGGIAVLMFPLAIVMVWHPMGPPPGLRTGLYVGALVASVALGLWWMFDPRPSWRHAIYFVVCSDLLILLGTAVLGAPASRICGTTYLGMIALLTAALLGSRILALQCLFSLAVIGAYVLYACLYEGETLLSLYVYVAPAMTMEVGLPLVMQVIVELSRRSMTQIFIERNRDALTGLYSRQGMRFALRILLRRQRSEVCVVAMLDLDHFKRFNDSHGHAAGDALLSRTAEVLRGELDGALVARMGGDEFLLYAMRNSRYGADSVIRTLRRLVTPDGGTAPIQGSVGVVVVEYPDAASLEWATTEADVALYEAKADRSRRIVVHDPGSVRV</sequence>
<evidence type="ECO:0000313" key="4">
    <source>
        <dbReference type="Proteomes" id="UP001178281"/>
    </source>
</evidence>
<dbReference type="SUPFAM" id="SSF55073">
    <property type="entry name" value="Nucleotide cyclase"/>
    <property type="match status" value="1"/>
</dbReference>
<keyword evidence="1" id="KW-0472">Membrane</keyword>
<evidence type="ECO:0000259" key="2">
    <source>
        <dbReference type="PROSITE" id="PS50887"/>
    </source>
</evidence>
<dbReference type="RefSeq" id="WP_305110671.1">
    <property type="nucleotide sequence ID" value="NZ_JAUTIX010000002.1"/>
</dbReference>
<feature type="transmembrane region" description="Helical" evidence="1">
    <location>
        <begin position="166"/>
        <end position="185"/>
    </location>
</feature>
<dbReference type="InterPro" id="IPR050469">
    <property type="entry name" value="Diguanylate_Cyclase"/>
</dbReference>
<dbReference type="EMBL" id="JAUTIX010000002">
    <property type="protein sequence ID" value="MDP0397470.1"/>
    <property type="molecule type" value="Genomic_DNA"/>
</dbReference>
<dbReference type="NCBIfam" id="TIGR00254">
    <property type="entry name" value="GGDEF"/>
    <property type="match status" value="1"/>
</dbReference>
<feature type="transmembrane region" description="Helical" evidence="1">
    <location>
        <begin position="58"/>
        <end position="76"/>
    </location>
</feature>
<feature type="domain" description="GGDEF" evidence="2">
    <location>
        <begin position="255"/>
        <end position="383"/>
    </location>
</feature>
<feature type="transmembrane region" description="Helical" evidence="1">
    <location>
        <begin position="115"/>
        <end position="136"/>
    </location>
</feature>
<dbReference type="GO" id="GO:0043709">
    <property type="term" value="P:cell adhesion involved in single-species biofilm formation"/>
    <property type="evidence" value="ECO:0007669"/>
    <property type="project" value="TreeGrafter"/>
</dbReference>
<dbReference type="GO" id="GO:0052621">
    <property type="term" value="F:diguanylate cyclase activity"/>
    <property type="evidence" value="ECO:0007669"/>
    <property type="project" value="UniProtKB-EC"/>
</dbReference>
<reference evidence="3" key="1">
    <citation type="submission" date="2023-08" db="EMBL/GenBank/DDBJ databases">
        <title>The draft genome of Tsukamurella strandjordii strain 050030.</title>
        <authorList>
            <person name="Zhao F."/>
            <person name="Feng Y."/>
            <person name="Zong Z."/>
        </authorList>
    </citation>
    <scope>NUCLEOTIDE SEQUENCE</scope>
    <source>
        <strain evidence="3">050030</strain>
    </source>
</reference>
<dbReference type="AlphaFoldDB" id="A0AA90NFB7"/>
<evidence type="ECO:0000313" key="3">
    <source>
        <dbReference type="EMBL" id="MDP0397470.1"/>
    </source>
</evidence>
<keyword evidence="1" id="KW-0812">Transmembrane</keyword>
<gene>
    <name evidence="3" type="ORF">Q7X28_05975</name>
</gene>
<dbReference type="PANTHER" id="PTHR45138">
    <property type="entry name" value="REGULATORY COMPONENTS OF SENSORY TRANSDUCTION SYSTEM"/>
    <property type="match status" value="1"/>
</dbReference>
<dbReference type="CDD" id="cd01949">
    <property type="entry name" value="GGDEF"/>
    <property type="match status" value="1"/>
</dbReference>
<dbReference type="Gene3D" id="3.30.70.270">
    <property type="match status" value="1"/>
</dbReference>
<organism evidence="3 4">
    <name type="scientific">Tsukamurella strandjordii</name>
    <dbReference type="NCBI Taxonomy" id="147577"/>
    <lineage>
        <taxon>Bacteria</taxon>
        <taxon>Bacillati</taxon>
        <taxon>Actinomycetota</taxon>
        <taxon>Actinomycetes</taxon>
        <taxon>Mycobacteriales</taxon>
        <taxon>Tsukamurellaceae</taxon>
        <taxon>Tsukamurella</taxon>
    </lineage>
</organism>
<feature type="transmembrane region" description="Helical" evidence="1">
    <location>
        <begin position="88"/>
        <end position="106"/>
    </location>
</feature>
<dbReference type="InterPro" id="IPR000160">
    <property type="entry name" value="GGDEF_dom"/>
</dbReference>
<dbReference type="InterPro" id="IPR043128">
    <property type="entry name" value="Rev_trsase/Diguanyl_cyclase"/>
</dbReference>
<dbReference type="EC" id="2.7.7.65" evidence="3"/>
<keyword evidence="1" id="KW-1133">Transmembrane helix</keyword>
<comment type="caution">
    <text evidence="3">The sequence shown here is derived from an EMBL/GenBank/DDBJ whole genome shotgun (WGS) entry which is preliminary data.</text>
</comment>
<accession>A0AA90NFB7</accession>
<protein>
    <submittedName>
        <fullName evidence="3">Diguanylate cyclase</fullName>
        <ecNumber evidence="3">2.7.7.65</ecNumber>
    </submittedName>
</protein>